<keyword evidence="3" id="KW-1185">Reference proteome</keyword>
<name>A0ABD0LM09_9CAEN</name>
<reference evidence="2 3" key="1">
    <citation type="journal article" date="2023" name="Sci. Data">
        <title>Genome assembly of the Korean intertidal mud-creeper Batillaria attramentaria.</title>
        <authorList>
            <person name="Patra A.K."/>
            <person name="Ho P.T."/>
            <person name="Jun S."/>
            <person name="Lee S.J."/>
            <person name="Kim Y."/>
            <person name="Won Y.J."/>
        </authorList>
    </citation>
    <scope>NUCLEOTIDE SEQUENCE [LARGE SCALE GENOMIC DNA]</scope>
    <source>
        <strain evidence="2">Wonlab-2016</strain>
    </source>
</reference>
<proteinExistence type="predicted"/>
<evidence type="ECO:0000313" key="2">
    <source>
        <dbReference type="EMBL" id="KAK7500028.1"/>
    </source>
</evidence>
<gene>
    <name evidence="2" type="ORF">BaRGS_00008575</name>
</gene>
<feature type="region of interest" description="Disordered" evidence="1">
    <location>
        <begin position="31"/>
        <end position="59"/>
    </location>
</feature>
<organism evidence="2 3">
    <name type="scientific">Batillaria attramentaria</name>
    <dbReference type="NCBI Taxonomy" id="370345"/>
    <lineage>
        <taxon>Eukaryota</taxon>
        <taxon>Metazoa</taxon>
        <taxon>Spiralia</taxon>
        <taxon>Lophotrochozoa</taxon>
        <taxon>Mollusca</taxon>
        <taxon>Gastropoda</taxon>
        <taxon>Caenogastropoda</taxon>
        <taxon>Sorbeoconcha</taxon>
        <taxon>Cerithioidea</taxon>
        <taxon>Batillariidae</taxon>
        <taxon>Batillaria</taxon>
    </lineage>
</organism>
<protein>
    <submittedName>
        <fullName evidence="2">Uncharacterized protein</fullName>
    </submittedName>
</protein>
<sequence length="139" mass="15374">MASHNEITMPTHGSTEEDKKHVRVHNCCIAIHPTRPGPAPENRKPRPPGAQPRLTATQPAAGKIDKALRCRLLHSTPSARVSWLGRCWYRPFSGLPPHTHSLGDDTASQVTTLFQFYLCSGFTWIRYSVCVRVCGSGTV</sequence>
<dbReference type="Proteomes" id="UP001519460">
    <property type="component" value="Unassembled WGS sequence"/>
</dbReference>
<dbReference type="AlphaFoldDB" id="A0ABD0LM09"/>
<dbReference type="EMBL" id="JACVVK020000039">
    <property type="protein sequence ID" value="KAK7500028.1"/>
    <property type="molecule type" value="Genomic_DNA"/>
</dbReference>
<evidence type="ECO:0000313" key="3">
    <source>
        <dbReference type="Proteomes" id="UP001519460"/>
    </source>
</evidence>
<comment type="caution">
    <text evidence="2">The sequence shown here is derived from an EMBL/GenBank/DDBJ whole genome shotgun (WGS) entry which is preliminary data.</text>
</comment>
<accession>A0ABD0LM09</accession>
<evidence type="ECO:0000256" key="1">
    <source>
        <dbReference type="SAM" id="MobiDB-lite"/>
    </source>
</evidence>